<gene>
    <name evidence="1" type="ORF">UFOVP146_40</name>
</gene>
<evidence type="ECO:0000313" key="1">
    <source>
        <dbReference type="EMBL" id="CAB5079621.1"/>
    </source>
</evidence>
<dbReference type="EMBL" id="LR798192">
    <property type="protein sequence ID" value="CAB5079621.1"/>
    <property type="molecule type" value="Genomic_DNA"/>
</dbReference>
<sequence length="132" mass="14470">MGHADYLRNGTWNGICDRCGSKFKFADLKLEWDGLYVCTANGCWEARQPQDYVKGVMDNMAVPVSRPDQPPLYIQDEIVNEIPIISLNFAVARLKSFAVSVASVASIIKALYPFTPATKVLDGAAVNQTTLG</sequence>
<reference evidence="1" key="1">
    <citation type="submission" date="2020-05" db="EMBL/GenBank/DDBJ databases">
        <authorList>
            <person name="Chiriac C."/>
            <person name="Salcher M."/>
            <person name="Ghai R."/>
            <person name="Kavagutti S V."/>
        </authorList>
    </citation>
    <scope>NUCLEOTIDE SEQUENCE</scope>
</reference>
<protein>
    <submittedName>
        <fullName evidence="1">Uncharacterized protein</fullName>
    </submittedName>
</protein>
<accession>A0A6J7VKE4</accession>
<name>A0A6J7VKE4_9CAUD</name>
<organism evidence="1">
    <name type="scientific">uncultured Caudovirales phage</name>
    <dbReference type="NCBI Taxonomy" id="2100421"/>
    <lineage>
        <taxon>Viruses</taxon>
        <taxon>Duplodnaviria</taxon>
        <taxon>Heunggongvirae</taxon>
        <taxon>Uroviricota</taxon>
        <taxon>Caudoviricetes</taxon>
        <taxon>Peduoviridae</taxon>
        <taxon>Maltschvirus</taxon>
        <taxon>Maltschvirus maltsch</taxon>
    </lineage>
</organism>
<proteinExistence type="predicted"/>